<accession>A0A1J5QIU1</accession>
<evidence type="ECO:0000259" key="12">
    <source>
        <dbReference type="Pfam" id="PF00156"/>
    </source>
</evidence>
<dbReference type="InterPro" id="IPR000836">
    <property type="entry name" value="PRTase_dom"/>
</dbReference>
<dbReference type="GO" id="GO:0016208">
    <property type="term" value="F:AMP binding"/>
    <property type="evidence" value="ECO:0007669"/>
    <property type="project" value="TreeGrafter"/>
</dbReference>
<proteinExistence type="inferred from homology"/>
<evidence type="ECO:0000256" key="10">
    <source>
        <dbReference type="ARBA" id="ARBA00022679"/>
    </source>
</evidence>
<name>A0A1J5QIU1_9ZZZZ</name>
<dbReference type="GO" id="GO:0006168">
    <property type="term" value="P:adenine salvage"/>
    <property type="evidence" value="ECO:0007669"/>
    <property type="project" value="InterPro"/>
</dbReference>
<dbReference type="InterPro" id="IPR005764">
    <property type="entry name" value="Ade_phspho_trans"/>
</dbReference>
<evidence type="ECO:0000256" key="5">
    <source>
        <dbReference type="ARBA" id="ARBA00008391"/>
    </source>
</evidence>
<dbReference type="PANTHER" id="PTHR32315:SF3">
    <property type="entry name" value="ADENINE PHOSPHORIBOSYLTRANSFERASE"/>
    <property type="match status" value="1"/>
</dbReference>
<keyword evidence="9 13" id="KW-0328">Glycosyltransferase</keyword>
<dbReference type="InterPro" id="IPR050054">
    <property type="entry name" value="UPRTase/APRTase"/>
</dbReference>
<dbReference type="HAMAP" id="MF_00004">
    <property type="entry name" value="Aden_phosphoribosyltr"/>
    <property type="match status" value="1"/>
</dbReference>
<keyword evidence="10 13" id="KW-0808">Transferase</keyword>
<evidence type="ECO:0000256" key="7">
    <source>
        <dbReference type="ARBA" id="ARBA00011893"/>
    </source>
</evidence>
<dbReference type="CDD" id="cd06223">
    <property type="entry name" value="PRTases_typeI"/>
    <property type="match status" value="1"/>
</dbReference>
<evidence type="ECO:0000256" key="11">
    <source>
        <dbReference type="ARBA" id="ARBA00022726"/>
    </source>
</evidence>
<evidence type="ECO:0000256" key="3">
    <source>
        <dbReference type="ARBA" id="ARBA00004496"/>
    </source>
</evidence>
<sequence>MPVKSRIRTIPHYPRHGIQFRDITTLLKDPIGFRIAIDELVARYAGQKIDKVVAVESRGFIVGAPLAYRLGVGFVPIRKKGKLPAETIGHDYDLEYGSDRVEIHLDAIAPGERVLLADDLIATGGTAEAACALIEKLGGMVVECAFLVDLPEVGGRARLERQGRRVFALCAFDGH</sequence>
<dbReference type="GO" id="GO:0044209">
    <property type="term" value="P:AMP salvage"/>
    <property type="evidence" value="ECO:0007669"/>
    <property type="project" value="UniProtKB-UniPathway"/>
</dbReference>
<dbReference type="NCBIfam" id="NF002634">
    <property type="entry name" value="PRK02304.1-3"/>
    <property type="match status" value="1"/>
</dbReference>
<evidence type="ECO:0000256" key="8">
    <source>
        <dbReference type="ARBA" id="ARBA00022490"/>
    </source>
</evidence>
<dbReference type="NCBIfam" id="TIGR01090">
    <property type="entry name" value="apt"/>
    <property type="match status" value="1"/>
</dbReference>
<comment type="subunit">
    <text evidence="6">Homodimer.</text>
</comment>
<protein>
    <recommendedName>
        <fullName evidence="7">adenine phosphoribosyltransferase</fullName>
        <ecNumber evidence="7">2.4.2.7</ecNumber>
    </recommendedName>
</protein>
<gene>
    <name evidence="13" type="primary">apt_8</name>
    <name evidence="13" type="ORF">GALL_350080</name>
</gene>
<comment type="caution">
    <text evidence="13">The sequence shown here is derived from an EMBL/GenBank/DDBJ whole genome shotgun (WGS) entry which is preliminary data.</text>
</comment>
<evidence type="ECO:0000256" key="1">
    <source>
        <dbReference type="ARBA" id="ARBA00000868"/>
    </source>
</evidence>
<evidence type="ECO:0000256" key="4">
    <source>
        <dbReference type="ARBA" id="ARBA00004659"/>
    </source>
</evidence>
<evidence type="ECO:0000256" key="6">
    <source>
        <dbReference type="ARBA" id="ARBA00011738"/>
    </source>
</evidence>
<evidence type="ECO:0000313" key="13">
    <source>
        <dbReference type="EMBL" id="OIQ83186.1"/>
    </source>
</evidence>
<feature type="domain" description="Phosphoribosyltransferase" evidence="12">
    <location>
        <begin position="40"/>
        <end position="151"/>
    </location>
</feature>
<dbReference type="SUPFAM" id="SSF53271">
    <property type="entry name" value="PRTase-like"/>
    <property type="match status" value="1"/>
</dbReference>
<dbReference type="EMBL" id="MLJW01000726">
    <property type="protein sequence ID" value="OIQ83186.1"/>
    <property type="molecule type" value="Genomic_DNA"/>
</dbReference>
<comment type="catalytic activity">
    <reaction evidence="1">
        <text>AMP + diphosphate = 5-phospho-alpha-D-ribose 1-diphosphate + adenine</text>
        <dbReference type="Rhea" id="RHEA:16609"/>
        <dbReference type="ChEBI" id="CHEBI:16708"/>
        <dbReference type="ChEBI" id="CHEBI:33019"/>
        <dbReference type="ChEBI" id="CHEBI:58017"/>
        <dbReference type="ChEBI" id="CHEBI:456215"/>
        <dbReference type="EC" id="2.4.2.7"/>
    </reaction>
</comment>
<comment type="subcellular location">
    <subcellularLocation>
        <location evidence="3">Cytoplasm</location>
    </subcellularLocation>
</comment>
<dbReference type="NCBIfam" id="NF002636">
    <property type="entry name" value="PRK02304.1-5"/>
    <property type="match status" value="1"/>
</dbReference>
<dbReference type="GO" id="GO:0005737">
    <property type="term" value="C:cytoplasm"/>
    <property type="evidence" value="ECO:0007669"/>
    <property type="project" value="UniProtKB-SubCell"/>
</dbReference>
<keyword evidence="8" id="KW-0963">Cytoplasm</keyword>
<comment type="pathway">
    <text evidence="4">Purine metabolism; AMP biosynthesis via salvage pathway; AMP from adenine: step 1/1.</text>
</comment>
<organism evidence="13">
    <name type="scientific">mine drainage metagenome</name>
    <dbReference type="NCBI Taxonomy" id="410659"/>
    <lineage>
        <taxon>unclassified sequences</taxon>
        <taxon>metagenomes</taxon>
        <taxon>ecological metagenomes</taxon>
    </lineage>
</organism>
<dbReference type="GO" id="GO:0003999">
    <property type="term" value="F:adenine phosphoribosyltransferase activity"/>
    <property type="evidence" value="ECO:0007669"/>
    <property type="project" value="UniProtKB-EC"/>
</dbReference>
<dbReference type="Gene3D" id="3.40.50.2020">
    <property type="match status" value="1"/>
</dbReference>
<dbReference type="FunFam" id="3.40.50.2020:FF:000004">
    <property type="entry name" value="Adenine phosphoribosyltransferase"/>
    <property type="match status" value="1"/>
</dbReference>
<evidence type="ECO:0000256" key="9">
    <source>
        <dbReference type="ARBA" id="ARBA00022676"/>
    </source>
</evidence>
<reference evidence="13" key="1">
    <citation type="submission" date="2016-10" db="EMBL/GenBank/DDBJ databases">
        <title>Sequence of Gallionella enrichment culture.</title>
        <authorList>
            <person name="Poehlein A."/>
            <person name="Muehling M."/>
            <person name="Daniel R."/>
        </authorList>
    </citation>
    <scope>NUCLEOTIDE SEQUENCE</scope>
</reference>
<dbReference type="AlphaFoldDB" id="A0A1J5QIU1"/>
<dbReference type="UniPathway" id="UPA00588">
    <property type="reaction ID" value="UER00646"/>
</dbReference>
<evidence type="ECO:0000256" key="2">
    <source>
        <dbReference type="ARBA" id="ARBA00003968"/>
    </source>
</evidence>
<comment type="similarity">
    <text evidence="5">Belongs to the purine/pyrimidine phosphoribosyltransferase family.</text>
</comment>
<dbReference type="EC" id="2.4.2.7" evidence="7"/>
<dbReference type="GO" id="GO:0002055">
    <property type="term" value="F:adenine binding"/>
    <property type="evidence" value="ECO:0007669"/>
    <property type="project" value="TreeGrafter"/>
</dbReference>
<dbReference type="Pfam" id="PF00156">
    <property type="entry name" value="Pribosyltran"/>
    <property type="match status" value="1"/>
</dbReference>
<dbReference type="PANTHER" id="PTHR32315">
    <property type="entry name" value="ADENINE PHOSPHORIBOSYLTRANSFERASE"/>
    <property type="match status" value="1"/>
</dbReference>
<dbReference type="GO" id="GO:0006166">
    <property type="term" value="P:purine ribonucleoside salvage"/>
    <property type="evidence" value="ECO:0007669"/>
    <property type="project" value="UniProtKB-KW"/>
</dbReference>
<comment type="function">
    <text evidence="2">Catalyzes a salvage reaction resulting in the formation of AMP, that is energically less costly than de novo synthesis.</text>
</comment>
<dbReference type="InterPro" id="IPR029057">
    <property type="entry name" value="PRTase-like"/>
</dbReference>
<keyword evidence="11" id="KW-0660">Purine salvage</keyword>